<keyword evidence="2" id="KW-1185">Reference proteome</keyword>
<organism evidence="1 2">
    <name type="scientific">Nitrosomonas oligotropha</name>
    <dbReference type="NCBI Taxonomy" id="42354"/>
    <lineage>
        <taxon>Bacteria</taxon>
        <taxon>Pseudomonadati</taxon>
        <taxon>Pseudomonadota</taxon>
        <taxon>Betaproteobacteria</taxon>
        <taxon>Nitrosomonadales</taxon>
        <taxon>Nitrosomonadaceae</taxon>
        <taxon>Nitrosomonas</taxon>
    </lineage>
</organism>
<evidence type="ECO:0000313" key="1">
    <source>
        <dbReference type="EMBL" id="SEO28845.1"/>
    </source>
</evidence>
<dbReference type="AlphaFoldDB" id="A0A1H8NGX5"/>
<reference evidence="2" key="1">
    <citation type="submission" date="2016-10" db="EMBL/GenBank/DDBJ databases">
        <authorList>
            <person name="Varghese N."/>
            <person name="Submissions S."/>
        </authorList>
    </citation>
    <scope>NUCLEOTIDE SEQUENCE [LARGE SCALE GENOMIC DNA]</scope>
    <source>
        <strain evidence="2">Nm76</strain>
    </source>
</reference>
<accession>A0A1H8NGX5</accession>
<protein>
    <submittedName>
        <fullName evidence="1">Uncharacterized protein</fullName>
    </submittedName>
</protein>
<dbReference type="STRING" id="42354.SAMN05216333_107109"/>
<sequence length="196" mass="22926">MFRSFWRMSASRSSFFNSILYDLKILNLISCHQLILLVNTQNIQDSFDCHRAMPEVSLSEYVRCRKIELGEWVMTRRRIYLDKCFWICLRDTRIGRINDPVAHKLLDGFLRGVCQDRLICPISDVLFLELLKQTDLQTRLATAELIDELSRGVTLIPHQERVAAEITHFLYAQSGYTVHDLELLTWSKVSYILGIQ</sequence>
<evidence type="ECO:0000313" key="2">
    <source>
        <dbReference type="Proteomes" id="UP000198814"/>
    </source>
</evidence>
<gene>
    <name evidence="1" type="ORF">SAMN05216333_107109</name>
</gene>
<name>A0A1H8NGX5_9PROT</name>
<dbReference type="Proteomes" id="UP000198814">
    <property type="component" value="Unassembled WGS sequence"/>
</dbReference>
<proteinExistence type="predicted"/>
<dbReference type="EMBL" id="FODO01000007">
    <property type="protein sequence ID" value="SEO28845.1"/>
    <property type="molecule type" value="Genomic_DNA"/>
</dbReference>